<sequence length="121" mass="14829">MFKLMSVMMFCKFFTLKKFFLINCFLKDSDYRYKVGEFLFKNYFLVKWDKYLMTTTRIGYLDQNNDVCYYTVGSLPPFRNRDFVLLRSWADLGKEKFILAHSVWHDVFFYILVRKSIVRKK</sequence>
<organism evidence="1 2">
    <name type="scientific">Meloidogyne enterolobii</name>
    <name type="common">Root-knot nematode worm</name>
    <name type="synonym">Meloidogyne mayaguensis</name>
    <dbReference type="NCBI Taxonomy" id="390850"/>
    <lineage>
        <taxon>Eukaryota</taxon>
        <taxon>Metazoa</taxon>
        <taxon>Ecdysozoa</taxon>
        <taxon>Nematoda</taxon>
        <taxon>Chromadorea</taxon>
        <taxon>Rhabditida</taxon>
        <taxon>Tylenchina</taxon>
        <taxon>Tylenchomorpha</taxon>
        <taxon>Tylenchoidea</taxon>
        <taxon>Meloidogynidae</taxon>
        <taxon>Meloidogyninae</taxon>
        <taxon>Meloidogyne</taxon>
    </lineage>
</organism>
<evidence type="ECO:0000313" key="2">
    <source>
        <dbReference type="Proteomes" id="UP001497535"/>
    </source>
</evidence>
<reference evidence="1" key="1">
    <citation type="submission" date="2023-11" db="EMBL/GenBank/DDBJ databases">
        <authorList>
            <person name="Poullet M."/>
        </authorList>
    </citation>
    <scope>NUCLEOTIDE SEQUENCE</scope>
    <source>
        <strain evidence="1">E1834</strain>
    </source>
</reference>
<accession>A0ACB1AWF0</accession>
<proteinExistence type="predicted"/>
<dbReference type="EMBL" id="CAVMJV010000133">
    <property type="protein sequence ID" value="CAK5109966.1"/>
    <property type="molecule type" value="Genomic_DNA"/>
</dbReference>
<name>A0ACB1AWF0_MELEN</name>
<evidence type="ECO:0000313" key="1">
    <source>
        <dbReference type="EMBL" id="CAK5109966.1"/>
    </source>
</evidence>
<comment type="caution">
    <text evidence="1">The sequence shown here is derived from an EMBL/GenBank/DDBJ whole genome shotgun (WGS) entry which is preliminary data.</text>
</comment>
<gene>
    <name evidence="1" type="ORF">MENTE1834_LOCUS44322</name>
</gene>
<dbReference type="Proteomes" id="UP001497535">
    <property type="component" value="Unassembled WGS sequence"/>
</dbReference>
<protein>
    <submittedName>
        <fullName evidence="1">Uncharacterized protein</fullName>
    </submittedName>
</protein>
<keyword evidence="2" id="KW-1185">Reference proteome</keyword>